<dbReference type="Gene3D" id="3.40.50.880">
    <property type="match status" value="1"/>
</dbReference>
<dbReference type="AlphaFoldDB" id="A0A1E5C4C2"/>
<comment type="caution">
    <text evidence="3">The sequence shown here is derived from an EMBL/GenBank/DDBJ whole genome shotgun (WGS) entry which is preliminary data.</text>
</comment>
<dbReference type="InterPro" id="IPR029062">
    <property type="entry name" value="Class_I_gatase-like"/>
</dbReference>
<sequence length="222" mass="23917">MKTITKFVFFVVLSITANIASAASSKIGILVFDGFLTSDVTAPIEVFGAATKKSWFSSYEVVVISATEDKTVISEEGLKVVADQTIYDTIELDVLLVPSAYDMGDYIGNDNLISFIEKQGASASWMASNCSGAFLLGEAGILDGKKATTWAGGEKDLAMSYPKINVQYDQNVVIDGNVITSNGGPVSYQAAFELLAKLSSEKFANEISESIQFNRLDRAFRP</sequence>
<evidence type="ECO:0000256" key="1">
    <source>
        <dbReference type="SAM" id="SignalP"/>
    </source>
</evidence>
<feature type="chain" id="PRO_5009172426" evidence="1">
    <location>
        <begin position="23"/>
        <end position="222"/>
    </location>
</feature>
<dbReference type="PANTHER" id="PTHR43130:SF3">
    <property type="entry name" value="HTH-TYPE TRANSCRIPTIONAL REGULATOR RV1931C"/>
    <property type="match status" value="1"/>
</dbReference>
<evidence type="ECO:0000259" key="2">
    <source>
        <dbReference type="Pfam" id="PF01965"/>
    </source>
</evidence>
<dbReference type="GO" id="GO:0006355">
    <property type="term" value="P:regulation of DNA-templated transcription"/>
    <property type="evidence" value="ECO:0007669"/>
    <property type="project" value="TreeGrafter"/>
</dbReference>
<dbReference type="Proteomes" id="UP000095039">
    <property type="component" value="Unassembled WGS sequence"/>
</dbReference>
<organism evidence="3 4">
    <name type="scientific">Enterovibrio norvegicus FF-454</name>
    <dbReference type="NCBI Taxonomy" id="1185651"/>
    <lineage>
        <taxon>Bacteria</taxon>
        <taxon>Pseudomonadati</taxon>
        <taxon>Pseudomonadota</taxon>
        <taxon>Gammaproteobacteria</taxon>
        <taxon>Vibrionales</taxon>
        <taxon>Vibrionaceae</taxon>
        <taxon>Enterovibrio</taxon>
    </lineage>
</organism>
<dbReference type="InterPro" id="IPR052158">
    <property type="entry name" value="INH-QAR"/>
</dbReference>
<proteinExistence type="predicted"/>
<dbReference type="RefSeq" id="WP_016958919.1">
    <property type="nucleotide sequence ID" value="NZ_AJWN02000066.1"/>
</dbReference>
<evidence type="ECO:0000313" key="3">
    <source>
        <dbReference type="EMBL" id="OEE60346.1"/>
    </source>
</evidence>
<dbReference type="InterPro" id="IPR002818">
    <property type="entry name" value="DJ-1/PfpI"/>
</dbReference>
<feature type="domain" description="DJ-1/PfpI" evidence="2">
    <location>
        <begin position="26"/>
        <end position="195"/>
    </location>
</feature>
<dbReference type="Pfam" id="PF01965">
    <property type="entry name" value="DJ-1_PfpI"/>
    <property type="match status" value="1"/>
</dbReference>
<feature type="signal peptide" evidence="1">
    <location>
        <begin position="1"/>
        <end position="22"/>
    </location>
</feature>
<dbReference type="PANTHER" id="PTHR43130">
    <property type="entry name" value="ARAC-FAMILY TRANSCRIPTIONAL REGULATOR"/>
    <property type="match status" value="1"/>
</dbReference>
<accession>A0A1E5C4C2</accession>
<name>A0A1E5C4C2_9GAMM</name>
<evidence type="ECO:0000313" key="4">
    <source>
        <dbReference type="Proteomes" id="UP000095039"/>
    </source>
</evidence>
<dbReference type="EMBL" id="AJWN02000066">
    <property type="protein sequence ID" value="OEE60346.1"/>
    <property type="molecule type" value="Genomic_DNA"/>
</dbReference>
<keyword evidence="4" id="KW-1185">Reference proteome</keyword>
<keyword evidence="1" id="KW-0732">Signal</keyword>
<dbReference type="SUPFAM" id="SSF52317">
    <property type="entry name" value="Class I glutamine amidotransferase-like"/>
    <property type="match status" value="1"/>
</dbReference>
<gene>
    <name evidence="3" type="ORF">A1OK_11855</name>
</gene>
<protein>
    <submittedName>
        <fullName evidence="3">Transcriptional regulator</fullName>
    </submittedName>
</protein>
<reference evidence="3 4" key="1">
    <citation type="journal article" date="2012" name="Science">
        <title>Ecological populations of bacteria act as socially cohesive units of antibiotic production and resistance.</title>
        <authorList>
            <person name="Cordero O.X."/>
            <person name="Wildschutte H."/>
            <person name="Kirkup B."/>
            <person name="Proehl S."/>
            <person name="Ngo L."/>
            <person name="Hussain F."/>
            <person name="Le Roux F."/>
            <person name="Mincer T."/>
            <person name="Polz M.F."/>
        </authorList>
    </citation>
    <scope>NUCLEOTIDE SEQUENCE [LARGE SCALE GENOMIC DNA]</scope>
    <source>
        <strain evidence="3 4">FF-454</strain>
    </source>
</reference>
<dbReference type="CDD" id="cd03139">
    <property type="entry name" value="GATase1_PfpI_2"/>
    <property type="match status" value="1"/>
</dbReference>